<evidence type="ECO:0000313" key="1">
    <source>
        <dbReference type="EMBL" id="KAA5377494.1"/>
    </source>
</evidence>
<protein>
    <submittedName>
        <fullName evidence="1">NAD(P)-dependent oxidoreductase</fullName>
    </submittedName>
</protein>
<comment type="caution">
    <text evidence="1">The sequence shown here is derived from an EMBL/GenBank/DDBJ whole genome shotgun (WGS) entry which is preliminary data.</text>
</comment>
<reference evidence="1" key="1">
    <citation type="journal article" date="2019" name="Nat. Med.">
        <title>A library of human gut bacterial isolates paired with longitudinal multiomics data enables mechanistic microbiome research.</title>
        <authorList>
            <person name="Poyet M."/>
            <person name="Groussin M."/>
            <person name="Gibbons S.M."/>
            <person name="Avila-Pacheco J."/>
            <person name="Jiang X."/>
            <person name="Kearney S.M."/>
            <person name="Perrotta A.R."/>
            <person name="Berdy B."/>
            <person name="Zhao S."/>
            <person name="Lieberman T.D."/>
            <person name="Swanson P.K."/>
            <person name="Smith M."/>
            <person name="Roesemann S."/>
            <person name="Alexander J.E."/>
            <person name="Rich S.A."/>
            <person name="Livny J."/>
            <person name="Vlamakis H."/>
            <person name="Clish C."/>
            <person name="Bullock K."/>
            <person name="Deik A."/>
            <person name="Scott J."/>
            <person name="Pierce K.A."/>
            <person name="Xavier R.J."/>
            <person name="Alm E.J."/>
        </authorList>
    </citation>
    <scope>NUCLEOTIDE SEQUENCE [LARGE SCALE GENOMIC DNA]</scope>
    <source>
        <strain evidence="1">BIOML-A8</strain>
    </source>
</reference>
<feature type="non-terminal residue" evidence="1">
    <location>
        <position position="1"/>
    </location>
</feature>
<name>A0A642PL28_9BACT</name>
<proteinExistence type="predicted"/>
<gene>
    <name evidence="1" type="ORF">F2Y44_24225</name>
</gene>
<accession>A0A642PL28</accession>
<dbReference type="AlphaFoldDB" id="A0A642PL28"/>
<sequence length="81" mass="9379">GTGMPITLEEQIRTIISVFSPKESPSEVIYRPDKVCGGGYIMNIENAKKELGYVPQYDCRKLFEDYKSEMEIKRFAELRLK</sequence>
<organism evidence="1">
    <name type="scientific">Phocaeicola dorei</name>
    <dbReference type="NCBI Taxonomy" id="357276"/>
    <lineage>
        <taxon>Bacteria</taxon>
        <taxon>Pseudomonadati</taxon>
        <taxon>Bacteroidota</taxon>
        <taxon>Bacteroidia</taxon>
        <taxon>Bacteroidales</taxon>
        <taxon>Bacteroidaceae</taxon>
        <taxon>Phocaeicola</taxon>
    </lineage>
</organism>
<dbReference type="EMBL" id="VVZE01000230">
    <property type="protein sequence ID" value="KAA5377494.1"/>
    <property type="molecule type" value="Genomic_DNA"/>
</dbReference>